<dbReference type="Pfam" id="PF13585">
    <property type="entry name" value="CHU_C"/>
    <property type="match status" value="1"/>
</dbReference>
<keyword evidence="2" id="KW-1185">Reference proteome</keyword>
<dbReference type="EMBL" id="JABBGC010000003">
    <property type="protein sequence ID" value="NML40489.1"/>
    <property type="molecule type" value="Genomic_DNA"/>
</dbReference>
<dbReference type="AlphaFoldDB" id="A0A848GT20"/>
<sequence length="525" mass="57653">MKPLLCKCLQQWTGAWKCVTVVLLYLLSALHPLTAQDILLKNPSLEGTPGQGAVPPGWRGRGTPDIQPGALNITQPPSDGATYVGLHSGLSWIESISQEVPLKAGKTYTVSMDLAYAPTYAFLACYANMTIYAGNTPSDTAERLWSTGEFYHTNWVRYSFVFTPGRDYKFITFMAAPWKPCDKSIYGSALLIDHLSDALLETPQLAVTVRSTCKGENRGEATVTVKGVTQPYTVKWNPGGQTTEHITGLAPGNYEVTVKLPSGASATKQVTVAGWEVKSKVTVIPSACYGQNNNTIEMTTDGGTAPYRYYFNGSKNAVYTPSFSKLTPGNYRVLVKDEEGCTEHIDNITVAEPAPLEIAGMRTKDVSCTSTMDGKISLEIAGGTPPYAFSLDNNAWQASNSWRGLDAGSFHFRVKDTHECETEGSAMINRNIRECAVFVPTAFTPNNDGQNDWFRAKVHDDVREFNLEVYSRWGQIVFRTGDPEGSWNGDFRGSPQPGGTYVWILTYVDSKQQARKQTGTVMLIR</sequence>
<dbReference type="RefSeq" id="WP_169227587.1">
    <property type="nucleotide sequence ID" value="NZ_JABBGC010000003.1"/>
</dbReference>
<dbReference type="Pfam" id="PF13573">
    <property type="entry name" value="SprB"/>
    <property type="match status" value="3"/>
</dbReference>
<comment type="caution">
    <text evidence="1">The sequence shown here is derived from an EMBL/GenBank/DDBJ whole genome shotgun (WGS) entry which is preliminary data.</text>
</comment>
<dbReference type="NCBIfam" id="TIGR04131">
    <property type="entry name" value="Bac_Flav_CTERM"/>
    <property type="match status" value="1"/>
</dbReference>
<dbReference type="InterPro" id="IPR025667">
    <property type="entry name" value="SprB_repeat"/>
</dbReference>
<proteinExistence type="predicted"/>
<evidence type="ECO:0000313" key="1">
    <source>
        <dbReference type="EMBL" id="NML40489.1"/>
    </source>
</evidence>
<reference evidence="1 2" key="1">
    <citation type="submission" date="2020-04" db="EMBL/GenBank/DDBJ databases">
        <title>Chitinophaga sp. G-6-1-13 sp. nov., isolated from soil.</title>
        <authorList>
            <person name="Dahal R.H."/>
            <person name="Chaudhary D.K."/>
        </authorList>
    </citation>
    <scope>NUCLEOTIDE SEQUENCE [LARGE SCALE GENOMIC DNA]</scope>
    <source>
        <strain evidence="1 2">G-6-1-13</strain>
    </source>
</reference>
<gene>
    <name evidence="1" type="ORF">HHL17_25055</name>
</gene>
<dbReference type="Gene3D" id="2.60.120.260">
    <property type="entry name" value="Galactose-binding domain-like"/>
    <property type="match status" value="1"/>
</dbReference>
<dbReference type="Proteomes" id="UP000583266">
    <property type="component" value="Unassembled WGS sequence"/>
</dbReference>
<organism evidence="1 2">
    <name type="scientific">Chitinophaga fulva</name>
    <dbReference type="NCBI Taxonomy" id="2728842"/>
    <lineage>
        <taxon>Bacteria</taxon>
        <taxon>Pseudomonadati</taxon>
        <taxon>Bacteroidota</taxon>
        <taxon>Chitinophagia</taxon>
        <taxon>Chitinophagales</taxon>
        <taxon>Chitinophagaceae</taxon>
        <taxon>Chitinophaga</taxon>
    </lineage>
</organism>
<protein>
    <submittedName>
        <fullName evidence="1">T9SS type B sorting domain-containing protein</fullName>
    </submittedName>
</protein>
<accession>A0A848GT20</accession>
<name>A0A848GT20_9BACT</name>
<evidence type="ECO:0000313" key="2">
    <source>
        <dbReference type="Proteomes" id="UP000583266"/>
    </source>
</evidence>
<dbReference type="InterPro" id="IPR026341">
    <property type="entry name" value="T9SS_type_B"/>
</dbReference>